<evidence type="ECO:0000256" key="5">
    <source>
        <dbReference type="SAM" id="Phobius"/>
    </source>
</evidence>
<dbReference type="SUPFAM" id="SSF144091">
    <property type="entry name" value="Rhomboid-like"/>
    <property type="match status" value="1"/>
</dbReference>
<evidence type="ECO:0000256" key="2">
    <source>
        <dbReference type="ARBA" id="ARBA00022692"/>
    </source>
</evidence>
<protein>
    <submittedName>
        <fullName evidence="7">Rhomboid family intramembrane serine protease</fullName>
    </submittedName>
</protein>
<sequence length="232" mass="24785">MSQPPVPPSVPGPSEVARNTARKGRSAIRSGLIFAAGYVIVIWAVHLINVLVFRGNLVFFGVHPLDLSAIWHIFTAPLLHANFEHLISNTIPGAIFSFLIGMSRARVWWEVTLLVVLIDGVGVWLLGGVGTNHIGASGLVYGWLAYLLVRGFFNRNMLQVVVGIGLGIAYSGLVWGLLPGVPGVSWQAHLFGAVGGVAAGMFITSDDPPALQAARRRKALEQGGGRTPRGLR</sequence>
<dbReference type="PANTHER" id="PTHR43731:SF9">
    <property type="entry name" value="SLR1461 PROTEIN"/>
    <property type="match status" value="1"/>
</dbReference>
<dbReference type="InterPro" id="IPR050925">
    <property type="entry name" value="Rhomboid_protease_S54"/>
</dbReference>
<dbReference type="PANTHER" id="PTHR43731">
    <property type="entry name" value="RHOMBOID PROTEASE"/>
    <property type="match status" value="1"/>
</dbReference>
<name>A0A3R9ZE44_9CORY</name>
<comment type="caution">
    <text evidence="7">The sequence shown here is derived from an EMBL/GenBank/DDBJ whole genome shotgun (WGS) entry which is preliminary data.</text>
</comment>
<keyword evidence="2 5" id="KW-0812">Transmembrane</keyword>
<feature type="transmembrane region" description="Helical" evidence="5">
    <location>
        <begin position="133"/>
        <end position="153"/>
    </location>
</feature>
<evidence type="ECO:0000256" key="4">
    <source>
        <dbReference type="ARBA" id="ARBA00023136"/>
    </source>
</evidence>
<evidence type="ECO:0000313" key="7">
    <source>
        <dbReference type="EMBL" id="RSZ63215.1"/>
    </source>
</evidence>
<dbReference type="OrthoDB" id="465874at2"/>
<keyword evidence="8" id="KW-1185">Reference proteome</keyword>
<keyword evidence="7" id="KW-0378">Hydrolase</keyword>
<evidence type="ECO:0000313" key="8">
    <source>
        <dbReference type="Proteomes" id="UP000274907"/>
    </source>
</evidence>
<dbReference type="EMBL" id="RXHJ01000008">
    <property type="protein sequence ID" value="RSZ63215.1"/>
    <property type="molecule type" value="Genomic_DNA"/>
</dbReference>
<proteinExistence type="predicted"/>
<feature type="transmembrane region" description="Helical" evidence="5">
    <location>
        <begin position="107"/>
        <end position="127"/>
    </location>
</feature>
<gene>
    <name evidence="7" type="ORF">EAH68_08545</name>
</gene>
<keyword evidence="4 5" id="KW-0472">Membrane</keyword>
<feature type="transmembrane region" description="Helical" evidence="5">
    <location>
        <begin position="184"/>
        <end position="203"/>
    </location>
</feature>
<feature type="domain" description="Peptidase S54 rhomboid" evidence="6">
    <location>
        <begin position="70"/>
        <end position="203"/>
    </location>
</feature>
<dbReference type="Pfam" id="PF01694">
    <property type="entry name" value="Rhomboid"/>
    <property type="match status" value="1"/>
</dbReference>
<feature type="transmembrane region" description="Helical" evidence="5">
    <location>
        <begin position="73"/>
        <end position="100"/>
    </location>
</feature>
<dbReference type="InterPro" id="IPR035952">
    <property type="entry name" value="Rhomboid-like_sf"/>
</dbReference>
<dbReference type="GO" id="GO:0006508">
    <property type="term" value="P:proteolysis"/>
    <property type="evidence" value="ECO:0007669"/>
    <property type="project" value="UniProtKB-KW"/>
</dbReference>
<evidence type="ECO:0000256" key="1">
    <source>
        <dbReference type="ARBA" id="ARBA00004141"/>
    </source>
</evidence>
<dbReference type="GO" id="GO:0016020">
    <property type="term" value="C:membrane"/>
    <property type="evidence" value="ECO:0007669"/>
    <property type="project" value="UniProtKB-SubCell"/>
</dbReference>
<keyword evidence="7" id="KW-0645">Protease</keyword>
<accession>A0A3R9ZE44</accession>
<dbReference type="Proteomes" id="UP000274907">
    <property type="component" value="Unassembled WGS sequence"/>
</dbReference>
<dbReference type="AlphaFoldDB" id="A0A3R9ZE44"/>
<evidence type="ECO:0000256" key="3">
    <source>
        <dbReference type="ARBA" id="ARBA00022989"/>
    </source>
</evidence>
<comment type="subcellular location">
    <subcellularLocation>
        <location evidence="1">Membrane</location>
        <topology evidence="1">Multi-pass membrane protein</topology>
    </subcellularLocation>
</comment>
<dbReference type="GO" id="GO:0004252">
    <property type="term" value="F:serine-type endopeptidase activity"/>
    <property type="evidence" value="ECO:0007669"/>
    <property type="project" value="InterPro"/>
</dbReference>
<dbReference type="InterPro" id="IPR022764">
    <property type="entry name" value="Peptidase_S54_rhomboid_dom"/>
</dbReference>
<dbReference type="Gene3D" id="1.20.1540.10">
    <property type="entry name" value="Rhomboid-like"/>
    <property type="match status" value="1"/>
</dbReference>
<organism evidence="7 8">
    <name type="scientific">Corynebacterium hylobatis</name>
    <dbReference type="NCBI Taxonomy" id="1859290"/>
    <lineage>
        <taxon>Bacteria</taxon>
        <taxon>Bacillati</taxon>
        <taxon>Actinomycetota</taxon>
        <taxon>Actinomycetes</taxon>
        <taxon>Mycobacteriales</taxon>
        <taxon>Corynebacteriaceae</taxon>
        <taxon>Corynebacterium</taxon>
    </lineage>
</organism>
<evidence type="ECO:0000259" key="6">
    <source>
        <dbReference type="Pfam" id="PF01694"/>
    </source>
</evidence>
<reference evidence="7 8" key="1">
    <citation type="submission" date="2018-12" db="EMBL/GenBank/DDBJ databases">
        <title>YIM 101343 draft genome.</title>
        <authorList>
            <person name="Chen X."/>
        </authorList>
    </citation>
    <scope>NUCLEOTIDE SEQUENCE [LARGE SCALE GENOMIC DNA]</scope>
    <source>
        <strain evidence="7 8">YIM 101343</strain>
    </source>
</reference>
<keyword evidence="3 5" id="KW-1133">Transmembrane helix</keyword>
<feature type="transmembrane region" description="Helical" evidence="5">
    <location>
        <begin position="32"/>
        <end position="53"/>
    </location>
</feature>
<feature type="transmembrane region" description="Helical" evidence="5">
    <location>
        <begin position="160"/>
        <end position="178"/>
    </location>
</feature>
<dbReference type="RefSeq" id="WP_126120904.1">
    <property type="nucleotide sequence ID" value="NZ_RXHJ01000008.1"/>
</dbReference>